<evidence type="ECO:0000256" key="4">
    <source>
        <dbReference type="ARBA" id="ARBA00023136"/>
    </source>
</evidence>
<accession>A0ABV6ZQP1</accession>
<comment type="subcellular location">
    <subcellularLocation>
        <location evidence="1">Membrane</location>
    </subcellularLocation>
</comment>
<reference evidence="6 7" key="1">
    <citation type="submission" date="2024-09" db="EMBL/GenBank/DDBJ databases">
        <title>Description of Labrys sedimenti sp. nov., isolated from a diclofenac-degrading enrichment culture, and genome-based reclassification of Labrys portucalensis as a later heterotypic synonym of Labrys neptuniae.</title>
        <authorList>
            <person name="Tancsics A."/>
            <person name="Csepanyi A."/>
        </authorList>
    </citation>
    <scope>NUCLEOTIDE SEQUENCE [LARGE SCALE GENOMIC DNA]</scope>
    <source>
        <strain evidence="6 7">LMG 23412</strain>
    </source>
</reference>
<keyword evidence="2 5" id="KW-0812">Transmembrane</keyword>
<keyword evidence="4 5" id="KW-0472">Membrane</keyword>
<proteinExistence type="predicted"/>
<name>A0ABV6ZQP1_9HYPH</name>
<evidence type="ECO:0000313" key="7">
    <source>
        <dbReference type="Proteomes" id="UP001595190"/>
    </source>
</evidence>
<evidence type="ECO:0000256" key="1">
    <source>
        <dbReference type="ARBA" id="ARBA00004370"/>
    </source>
</evidence>
<comment type="caution">
    <text evidence="6">The sequence shown here is derived from an EMBL/GenBank/DDBJ whole genome shotgun (WGS) entry which is preliminary data.</text>
</comment>
<organism evidence="6 7">
    <name type="scientific">Labrys neptuniae</name>
    <dbReference type="NCBI Taxonomy" id="376174"/>
    <lineage>
        <taxon>Bacteria</taxon>
        <taxon>Pseudomonadati</taxon>
        <taxon>Pseudomonadota</taxon>
        <taxon>Alphaproteobacteria</taxon>
        <taxon>Hyphomicrobiales</taxon>
        <taxon>Xanthobacteraceae</taxon>
        <taxon>Labrys</taxon>
    </lineage>
</organism>
<evidence type="ECO:0000256" key="2">
    <source>
        <dbReference type="ARBA" id="ARBA00022692"/>
    </source>
</evidence>
<sequence>MEKQEPPEIVPLVKALTKAPTLFGVPYMFTMANLVLTAVVFLVTKNLLLLLICAPIHLVGYLLTLRDDQIFAILRVKGQKTPPRSSLVWGVKSYSAGE</sequence>
<keyword evidence="3 5" id="KW-1133">Transmembrane helix</keyword>
<protein>
    <submittedName>
        <fullName evidence="6">Type IV secretion system protein VirB3</fullName>
    </submittedName>
</protein>
<dbReference type="RefSeq" id="WP_394315193.1">
    <property type="nucleotide sequence ID" value="NZ_JBHGPK010000035.1"/>
</dbReference>
<evidence type="ECO:0000313" key="6">
    <source>
        <dbReference type="EMBL" id="MFC2254517.1"/>
    </source>
</evidence>
<gene>
    <name evidence="6" type="ORF">ACETRX_33200</name>
</gene>
<dbReference type="Pfam" id="PF05101">
    <property type="entry name" value="VirB3"/>
    <property type="match status" value="1"/>
</dbReference>
<dbReference type="Proteomes" id="UP001595190">
    <property type="component" value="Unassembled WGS sequence"/>
</dbReference>
<dbReference type="InterPro" id="IPR007792">
    <property type="entry name" value="T4SS_VirB3/TrbD/AvhB"/>
</dbReference>
<evidence type="ECO:0000256" key="3">
    <source>
        <dbReference type="ARBA" id="ARBA00022989"/>
    </source>
</evidence>
<dbReference type="EMBL" id="JBHGPK010000035">
    <property type="protein sequence ID" value="MFC2254517.1"/>
    <property type="molecule type" value="Genomic_DNA"/>
</dbReference>
<evidence type="ECO:0000256" key="5">
    <source>
        <dbReference type="SAM" id="Phobius"/>
    </source>
</evidence>
<feature type="transmembrane region" description="Helical" evidence="5">
    <location>
        <begin position="47"/>
        <end position="65"/>
    </location>
</feature>
<feature type="transmembrane region" description="Helical" evidence="5">
    <location>
        <begin position="21"/>
        <end position="41"/>
    </location>
</feature>